<dbReference type="SUPFAM" id="SSF50199">
    <property type="entry name" value="Staphylococcal nuclease"/>
    <property type="match status" value="1"/>
</dbReference>
<accession>A0A4Q2U7T4</accession>
<comment type="caution">
    <text evidence="2">The sequence shown here is derived from an EMBL/GenBank/DDBJ whole genome shotgun (WGS) entry which is preliminary data.</text>
</comment>
<evidence type="ECO:0008006" key="4">
    <source>
        <dbReference type="Google" id="ProtNLM"/>
    </source>
</evidence>
<feature type="signal peptide" evidence="1">
    <location>
        <begin position="1"/>
        <end position="37"/>
    </location>
</feature>
<dbReference type="Proteomes" id="UP000290759">
    <property type="component" value="Unassembled WGS sequence"/>
</dbReference>
<dbReference type="InterPro" id="IPR035437">
    <property type="entry name" value="SNase_OB-fold_sf"/>
</dbReference>
<dbReference type="OrthoDB" id="7618306at2"/>
<name>A0A4Q2U7T4_9HYPH</name>
<gene>
    <name evidence="2" type="ORF">D3273_08715</name>
</gene>
<dbReference type="AlphaFoldDB" id="A0A4Q2U7T4"/>
<protein>
    <recommendedName>
        <fullName evidence="4">TNase-like domain-containing protein</fullName>
    </recommendedName>
</protein>
<sequence length="285" mass="29131">MESPHRPPRVRPAGLAPFASAVLALSVLAGAASPARAAPARVPAACEPAPGDAPVALRSLSEAGDVALEDGRVLRLAGLDWGGGAPGSPDRLGGARAALLAWARGGVTLRVLGEPDRWGRIPALLFRAAPPAEAGMALLRDGHARAAPQAEVHACAAARLAAEADARRDGTGLWAGPGSAVLGPGDADGLAAQAGGMAIVQGILRVHDGRGALYLALGRDRRGFVAVVSRRDAKLFARAGLDLRDYEGTPVRLRGDLDARFGPRMRITDPDAVESLEPGSIADGR</sequence>
<dbReference type="EMBL" id="QYBB01000007">
    <property type="protein sequence ID" value="RYC32462.1"/>
    <property type="molecule type" value="Genomic_DNA"/>
</dbReference>
<keyword evidence="1" id="KW-0732">Signal</keyword>
<dbReference type="RefSeq" id="WP_129225523.1">
    <property type="nucleotide sequence ID" value="NZ_QYBB01000007.1"/>
</dbReference>
<reference evidence="2 3" key="1">
    <citation type="submission" date="2018-12" db="EMBL/GenBank/DDBJ databases">
        <authorList>
            <person name="Grouzdev D.S."/>
            <person name="Krutkina M.S."/>
        </authorList>
    </citation>
    <scope>NUCLEOTIDE SEQUENCE [LARGE SCALE GENOMIC DNA]</scope>
    <source>
        <strain evidence="2 3">RmlP026</strain>
    </source>
</reference>
<evidence type="ECO:0000313" key="2">
    <source>
        <dbReference type="EMBL" id="RYC32462.1"/>
    </source>
</evidence>
<proteinExistence type="predicted"/>
<organism evidence="2 3">
    <name type="scientific">Lichenibacterium minor</name>
    <dbReference type="NCBI Taxonomy" id="2316528"/>
    <lineage>
        <taxon>Bacteria</taxon>
        <taxon>Pseudomonadati</taxon>
        <taxon>Pseudomonadota</taxon>
        <taxon>Alphaproteobacteria</taxon>
        <taxon>Hyphomicrobiales</taxon>
        <taxon>Lichenihabitantaceae</taxon>
        <taxon>Lichenibacterium</taxon>
    </lineage>
</organism>
<evidence type="ECO:0000313" key="3">
    <source>
        <dbReference type="Proteomes" id="UP000290759"/>
    </source>
</evidence>
<keyword evidence="3" id="KW-1185">Reference proteome</keyword>
<evidence type="ECO:0000256" key="1">
    <source>
        <dbReference type="SAM" id="SignalP"/>
    </source>
</evidence>
<feature type="chain" id="PRO_5020769931" description="TNase-like domain-containing protein" evidence="1">
    <location>
        <begin position="38"/>
        <end position="285"/>
    </location>
</feature>
<reference evidence="2 3" key="2">
    <citation type="submission" date="2019-02" db="EMBL/GenBank/DDBJ databases">
        <title>'Lichenibacterium ramalinii' gen. nov. sp. nov., 'Lichenibacterium minor' gen. nov. sp. nov.</title>
        <authorList>
            <person name="Pankratov T."/>
        </authorList>
    </citation>
    <scope>NUCLEOTIDE SEQUENCE [LARGE SCALE GENOMIC DNA]</scope>
    <source>
        <strain evidence="2 3">RmlP026</strain>
    </source>
</reference>